<comment type="caution">
    <text evidence="7">The sequence shown here is derived from an EMBL/GenBank/DDBJ whole genome shotgun (WGS) entry which is preliminary data.</text>
</comment>
<proteinExistence type="predicted"/>
<sequence length="107" mass="11333">MSSVDATTQSKAAISSTAPSEAATLPSSSDPNTTSTAPITPSKKNKCAVEGCIERPVKIIGDCRYCLNKYCSKHRLPEAHVCSGLQTCRDESVAKLTGKLMVSVADW</sequence>
<dbReference type="Pfam" id="PF01428">
    <property type="entry name" value="zf-AN1"/>
    <property type="match status" value="1"/>
</dbReference>
<dbReference type="PROSITE" id="PS51039">
    <property type="entry name" value="ZF_AN1"/>
    <property type="match status" value="1"/>
</dbReference>
<evidence type="ECO:0000256" key="1">
    <source>
        <dbReference type="ARBA" id="ARBA00022723"/>
    </source>
</evidence>
<dbReference type="InterPro" id="IPR035896">
    <property type="entry name" value="AN1-like_Znf"/>
</dbReference>
<evidence type="ECO:0000256" key="3">
    <source>
        <dbReference type="ARBA" id="ARBA00022833"/>
    </source>
</evidence>
<evidence type="ECO:0000256" key="5">
    <source>
        <dbReference type="SAM" id="MobiDB-lite"/>
    </source>
</evidence>
<dbReference type="EMBL" id="QEAO01000002">
    <property type="protein sequence ID" value="TPX37600.1"/>
    <property type="molecule type" value="Genomic_DNA"/>
</dbReference>
<dbReference type="RefSeq" id="XP_031027511.1">
    <property type="nucleotide sequence ID" value="XM_031166680.1"/>
</dbReference>
<keyword evidence="8" id="KW-1185">Reference proteome</keyword>
<dbReference type="GO" id="GO:0008270">
    <property type="term" value="F:zinc ion binding"/>
    <property type="evidence" value="ECO:0007669"/>
    <property type="project" value="UniProtKB-KW"/>
</dbReference>
<evidence type="ECO:0000313" key="8">
    <source>
        <dbReference type="Proteomes" id="UP000319731"/>
    </source>
</evidence>
<evidence type="ECO:0000313" key="7">
    <source>
        <dbReference type="EMBL" id="TPX37600.1"/>
    </source>
</evidence>
<dbReference type="Proteomes" id="UP000319731">
    <property type="component" value="Unassembled WGS sequence"/>
</dbReference>
<protein>
    <recommendedName>
        <fullName evidence="6">AN1-type domain-containing protein</fullName>
    </recommendedName>
</protein>
<keyword evidence="1" id="KW-0479">Metal-binding</keyword>
<dbReference type="GeneID" id="42001977"/>
<feature type="region of interest" description="Disordered" evidence="5">
    <location>
        <begin position="1"/>
        <end position="47"/>
    </location>
</feature>
<evidence type="ECO:0000256" key="2">
    <source>
        <dbReference type="ARBA" id="ARBA00022771"/>
    </source>
</evidence>
<gene>
    <name evidence="7" type="ORF">SmJEL517_g00751</name>
</gene>
<accession>A0A507C7P8</accession>
<dbReference type="STRING" id="1806994.A0A507C7P8"/>
<dbReference type="SMART" id="SM00154">
    <property type="entry name" value="ZnF_AN1"/>
    <property type="match status" value="1"/>
</dbReference>
<feature type="compositionally biased region" description="Polar residues" evidence="5">
    <location>
        <begin position="1"/>
        <end position="39"/>
    </location>
</feature>
<dbReference type="SUPFAM" id="SSF118310">
    <property type="entry name" value="AN1-like Zinc finger"/>
    <property type="match status" value="1"/>
</dbReference>
<name>A0A507C7P8_9FUNG</name>
<dbReference type="Gene3D" id="4.10.1110.10">
    <property type="entry name" value="AN1-like Zinc finger"/>
    <property type="match status" value="1"/>
</dbReference>
<feature type="domain" description="AN1-type" evidence="6">
    <location>
        <begin position="41"/>
        <end position="90"/>
    </location>
</feature>
<dbReference type="InterPro" id="IPR000058">
    <property type="entry name" value="Znf_AN1"/>
</dbReference>
<organism evidence="7 8">
    <name type="scientific">Synchytrium microbalum</name>
    <dbReference type="NCBI Taxonomy" id="1806994"/>
    <lineage>
        <taxon>Eukaryota</taxon>
        <taxon>Fungi</taxon>
        <taxon>Fungi incertae sedis</taxon>
        <taxon>Chytridiomycota</taxon>
        <taxon>Chytridiomycota incertae sedis</taxon>
        <taxon>Chytridiomycetes</taxon>
        <taxon>Synchytriales</taxon>
        <taxon>Synchytriaceae</taxon>
        <taxon>Synchytrium</taxon>
    </lineage>
</organism>
<evidence type="ECO:0000256" key="4">
    <source>
        <dbReference type="PROSITE-ProRule" id="PRU00449"/>
    </source>
</evidence>
<dbReference type="AlphaFoldDB" id="A0A507C7P8"/>
<dbReference type="OrthoDB" id="428577at2759"/>
<reference evidence="7 8" key="1">
    <citation type="journal article" date="2019" name="Sci. Rep.">
        <title>Comparative genomics of chytrid fungi reveal insights into the obligate biotrophic and pathogenic lifestyle of Synchytrium endobioticum.</title>
        <authorList>
            <person name="van de Vossenberg B.T.L.H."/>
            <person name="Warris S."/>
            <person name="Nguyen H.D.T."/>
            <person name="van Gent-Pelzer M.P.E."/>
            <person name="Joly D.L."/>
            <person name="van de Geest H.C."/>
            <person name="Bonants P.J.M."/>
            <person name="Smith D.S."/>
            <person name="Levesque C.A."/>
            <person name="van der Lee T.A.J."/>
        </authorList>
    </citation>
    <scope>NUCLEOTIDE SEQUENCE [LARGE SCALE GENOMIC DNA]</scope>
    <source>
        <strain evidence="7 8">JEL517</strain>
    </source>
</reference>
<evidence type="ECO:0000259" key="6">
    <source>
        <dbReference type="PROSITE" id="PS51039"/>
    </source>
</evidence>
<keyword evidence="2 4" id="KW-0863">Zinc-finger</keyword>
<keyword evidence="3" id="KW-0862">Zinc</keyword>